<keyword evidence="1" id="KW-0472">Membrane</keyword>
<evidence type="ECO:0000313" key="2">
    <source>
        <dbReference type="Proteomes" id="UP000035642"/>
    </source>
</evidence>
<keyword evidence="1" id="KW-0812">Transmembrane</keyword>
<reference evidence="3" key="2">
    <citation type="submission" date="2017-02" db="UniProtKB">
        <authorList>
            <consortium name="WormBaseParasite"/>
        </authorList>
    </citation>
    <scope>IDENTIFICATION</scope>
</reference>
<feature type="transmembrane region" description="Helical" evidence="1">
    <location>
        <begin position="49"/>
        <end position="77"/>
    </location>
</feature>
<keyword evidence="1" id="KW-1133">Transmembrane helix</keyword>
<protein>
    <submittedName>
        <fullName evidence="3">Transmembrane protein</fullName>
    </submittedName>
</protein>
<dbReference type="WBParaSite" id="ACAC_0001316901-mRNA-1">
    <property type="protein sequence ID" value="ACAC_0001316901-mRNA-1"/>
    <property type="gene ID" value="ACAC_0001316901"/>
</dbReference>
<dbReference type="Proteomes" id="UP000035642">
    <property type="component" value="Unassembled WGS sequence"/>
</dbReference>
<sequence length="87" mass="9437">MTQVSITDGRSGGWVGLADDRYSPLKKRKRATTPATPGRWHRFCVSASIIVVVIIVVAIVVFVVLVVSVIVIVVVYVDVVAFIVTLN</sequence>
<name>A0A0K0DN48_ANGCA</name>
<reference evidence="2" key="1">
    <citation type="submission" date="2012-09" db="EMBL/GenBank/DDBJ databases">
        <authorList>
            <person name="Martin A.A."/>
        </authorList>
    </citation>
    <scope>NUCLEOTIDE SEQUENCE</scope>
</reference>
<evidence type="ECO:0000313" key="3">
    <source>
        <dbReference type="WBParaSite" id="ACAC_0001316901-mRNA-1"/>
    </source>
</evidence>
<accession>A0A0K0DN48</accession>
<dbReference type="AlphaFoldDB" id="A0A0K0DN48"/>
<proteinExistence type="predicted"/>
<evidence type="ECO:0000256" key="1">
    <source>
        <dbReference type="SAM" id="Phobius"/>
    </source>
</evidence>
<organism evidence="2 3">
    <name type="scientific">Angiostrongylus cantonensis</name>
    <name type="common">Rat lungworm</name>
    <dbReference type="NCBI Taxonomy" id="6313"/>
    <lineage>
        <taxon>Eukaryota</taxon>
        <taxon>Metazoa</taxon>
        <taxon>Ecdysozoa</taxon>
        <taxon>Nematoda</taxon>
        <taxon>Chromadorea</taxon>
        <taxon>Rhabditida</taxon>
        <taxon>Rhabditina</taxon>
        <taxon>Rhabditomorpha</taxon>
        <taxon>Strongyloidea</taxon>
        <taxon>Metastrongylidae</taxon>
        <taxon>Angiostrongylus</taxon>
    </lineage>
</organism>
<keyword evidence="2" id="KW-1185">Reference proteome</keyword>